<dbReference type="GO" id="GO:0005886">
    <property type="term" value="C:plasma membrane"/>
    <property type="evidence" value="ECO:0007669"/>
    <property type="project" value="UniProtKB-SubCell"/>
</dbReference>
<accession>A0A2M6WDD0</accession>
<gene>
    <name evidence="8" type="ORF">COU22_00310</name>
</gene>
<name>A0A2M6WDD0_9BACT</name>
<feature type="transmembrane region" description="Helical" evidence="7">
    <location>
        <begin position="164"/>
        <end position="184"/>
    </location>
</feature>
<feature type="transmembrane region" description="Helical" evidence="7">
    <location>
        <begin position="131"/>
        <end position="152"/>
    </location>
</feature>
<comment type="similarity">
    <text evidence="2">Belongs to the polysaccharide synthase family.</text>
</comment>
<evidence type="ECO:0000256" key="7">
    <source>
        <dbReference type="SAM" id="Phobius"/>
    </source>
</evidence>
<dbReference type="Pfam" id="PF13440">
    <property type="entry name" value="Polysacc_synt_3"/>
    <property type="match status" value="1"/>
</dbReference>
<feature type="transmembrane region" description="Helical" evidence="7">
    <location>
        <begin position="430"/>
        <end position="452"/>
    </location>
</feature>
<keyword evidence="4 7" id="KW-0812">Transmembrane</keyword>
<comment type="subcellular location">
    <subcellularLocation>
        <location evidence="1">Cell membrane</location>
        <topology evidence="1">Multi-pass membrane protein</topology>
    </subcellularLocation>
</comment>
<feature type="transmembrane region" description="Helical" evidence="7">
    <location>
        <begin position="338"/>
        <end position="361"/>
    </location>
</feature>
<feature type="transmembrane region" description="Helical" evidence="7">
    <location>
        <begin position="307"/>
        <end position="326"/>
    </location>
</feature>
<evidence type="ECO:0000256" key="5">
    <source>
        <dbReference type="ARBA" id="ARBA00022989"/>
    </source>
</evidence>
<dbReference type="PANTHER" id="PTHR30250">
    <property type="entry name" value="PST FAMILY PREDICTED COLANIC ACID TRANSPORTER"/>
    <property type="match status" value="1"/>
</dbReference>
<evidence type="ECO:0000256" key="3">
    <source>
        <dbReference type="ARBA" id="ARBA00022475"/>
    </source>
</evidence>
<evidence type="ECO:0000313" key="9">
    <source>
        <dbReference type="Proteomes" id="UP000230543"/>
    </source>
</evidence>
<feature type="transmembrane region" description="Helical" evidence="7">
    <location>
        <begin position="190"/>
        <end position="210"/>
    </location>
</feature>
<evidence type="ECO:0000256" key="1">
    <source>
        <dbReference type="ARBA" id="ARBA00004651"/>
    </source>
</evidence>
<evidence type="ECO:0000313" key="8">
    <source>
        <dbReference type="EMBL" id="PIT90788.1"/>
    </source>
</evidence>
<dbReference type="CDD" id="cd13127">
    <property type="entry name" value="MATE_tuaB_like"/>
    <property type="match status" value="1"/>
</dbReference>
<evidence type="ECO:0000256" key="2">
    <source>
        <dbReference type="ARBA" id="ARBA00007430"/>
    </source>
</evidence>
<keyword evidence="3" id="KW-1003">Cell membrane</keyword>
<protein>
    <submittedName>
        <fullName evidence="8">Uncharacterized protein</fullName>
    </submittedName>
</protein>
<feature type="transmembrane region" description="Helical" evidence="7">
    <location>
        <begin position="62"/>
        <end position="86"/>
    </location>
</feature>
<feature type="transmembrane region" description="Helical" evidence="7">
    <location>
        <begin position="98"/>
        <end position="119"/>
    </location>
</feature>
<feature type="transmembrane region" description="Helical" evidence="7">
    <location>
        <begin position="38"/>
        <end position="56"/>
    </location>
</feature>
<feature type="transmembrane region" description="Helical" evidence="7">
    <location>
        <begin position="396"/>
        <end position="418"/>
    </location>
</feature>
<dbReference type="Proteomes" id="UP000230543">
    <property type="component" value="Unassembled WGS sequence"/>
</dbReference>
<keyword evidence="5 7" id="KW-1133">Transmembrane helix</keyword>
<feature type="transmembrane region" description="Helical" evidence="7">
    <location>
        <begin position="464"/>
        <end position="482"/>
    </location>
</feature>
<reference evidence="9" key="1">
    <citation type="submission" date="2017-09" db="EMBL/GenBank/DDBJ databases">
        <title>Depth-based differentiation of microbial function through sediment-hosted aquifers and enrichment of novel symbionts in the deep terrestrial subsurface.</title>
        <authorList>
            <person name="Probst A.J."/>
            <person name="Ladd B."/>
            <person name="Jarett J.K."/>
            <person name="Geller-Mcgrath D.E."/>
            <person name="Sieber C.M.K."/>
            <person name="Emerson J.B."/>
            <person name="Anantharaman K."/>
            <person name="Thomas B.C."/>
            <person name="Malmstrom R."/>
            <person name="Stieglmeier M."/>
            <person name="Klingl A."/>
            <person name="Woyke T."/>
            <person name="Ryan C.M."/>
            <person name="Banfield J.F."/>
        </authorList>
    </citation>
    <scope>NUCLEOTIDE SEQUENCE [LARGE SCALE GENOMIC DNA]</scope>
</reference>
<dbReference type="PANTHER" id="PTHR30250:SF10">
    <property type="entry name" value="LIPOPOLYSACCHARIDE BIOSYNTHESIS PROTEIN WZXC"/>
    <property type="match status" value="1"/>
</dbReference>
<feature type="transmembrane region" description="Helical" evidence="7">
    <location>
        <begin position="373"/>
        <end position="390"/>
    </location>
</feature>
<evidence type="ECO:0000256" key="6">
    <source>
        <dbReference type="ARBA" id="ARBA00023136"/>
    </source>
</evidence>
<dbReference type="InterPro" id="IPR050833">
    <property type="entry name" value="Poly_Biosynth_Transport"/>
</dbReference>
<dbReference type="AlphaFoldDB" id="A0A2M6WDD0"/>
<organism evidence="8 9">
    <name type="scientific">Candidatus Komeilibacteria bacterium CG10_big_fil_rev_8_21_14_0_10_41_13</name>
    <dbReference type="NCBI Taxonomy" id="1974476"/>
    <lineage>
        <taxon>Bacteria</taxon>
        <taxon>Candidatus Komeiliibacteriota</taxon>
    </lineage>
</organism>
<dbReference type="EMBL" id="PFBO01000010">
    <property type="protein sequence ID" value="PIT90788.1"/>
    <property type="molecule type" value="Genomic_DNA"/>
</dbReference>
<sequence length="501" mass="57482">MPLRLRNIKSRLRGIWQETNQTGQQVARGSFLMLFSRLIIKLLQFVRIIILARLLFPEDFGLFGLATLAMSFTEVFFHLGFSQAFVHRKDNEENYLNTIWTFNVIRFTFLSLILYFVIAPLSGSFFGSQEMVILAKFLSLSLFITGLENISILLMKKKMEFNRFFNYSVINTFLEIGLVIILAFYLRNVWALAIGLVGRSFISTTMSYMIHEYRPRFSFDWQAARELFKFGKWIGLASIISFLAKQGDYLIVGKLLDPHSLGLYQVAFALGTLVTTEVSKVLESLLFPLFSKIRHDSEYLKRAFTKLFRMIFSIIIPASFGLYILAEEVITFFYGEKWLEMVPIIGIVILVSLLLSFKSIVTPLFLGKGDPKISTITQILHIVILFSLSFPLAEKWGVVGVAWAYLIGLLASQLVLFFKLRKEINLGLRGFSAIISLPLVGSLIMSLGLYLLKDFWMIDSLTILLAYIAIGISLYFVSVYLLDRVFGRKYYESLIWIKKNI</sequence>
<keyword evidence="6 7" id="KW-0472">Membrane</keyword>
<evidence type="ECO:0000256" key="4">
    <source>
        <dbReference type="ARBA" id="ARBA00022692"/>
    </source>
</evidence>
<comment type="caution">
    <text evidence="8">The sequence shown here is derived from an EMBL/GenBank/DDBJ whole genome shotgun (WGS) entry which is preliminary data.</text>
</comment>
<proteinExistence type="inferred from homology"/>